<comment type="caution">
    <text evidence="1">The sequence shown here is derived from an EMBL/GenBank/DDBJ whole genome shotgun (WGS) entry which is preliminary data.</text>
</comment>
<dbReference type="EMBL" id="JARBJD010000061">
    <property type="protein sequence ID" value="KAK2955942.1"/>
    <property type="molecule type" value="Genomic_DNA"/>
</dbReference>
<evidence type="ECO:0000313" key="1">
    <source>
        <dbReference type="EMBL" id="KAK2955942.1"/>
    </source>
</evidence>
<name>A0ABQ9XWU0_9EUKA</name>
<keyword evidence="2" id="KW-1185">Reference proteome</keyword>
<dbReference type="Proteomes" id="UP001281761">
    <property type="component" value="Unassembled WGS sequence"/>
</dbReference>
<accession>A0ABQ9XWU0</accession>
<evidence type="ECO:0000313" key="2">
    <source>
        <dbReference type="Proteomes" id="UP001281761"/>
    </source>
</evidence>
<protein>
    <submittedName>
        <fullName evidence="1">Uncharacterized protein</fullName>
    </submittedName>
</protein>
<organism evidence="1 2">
    <name type="scientific">Blattamonas nauphoetae</name>
    <dbReference type="NCBI Taxonomy" id="2049346"/>
    <lineage>
        <taxon>Eukaryota</taxon>
        <taxon>Metamonada</taxon>
        <taxon>Preaxostyla</taxon>
        <taxon>Oxymonadida</taxon>
        <taxon>Blattamonas</taxon>
    </lineage>
</organism>
<sequence length="314" mass="35670">MSFEDMSQIYNSLISLVKEEYPFDDVLQDRAVIFLRRLEPKCDRHFAKRLVTDLVPSPAGSPFGFFESILTLLSSPYSTVFAATVSFLNQIICDSSTEIHFCLMKSDIIPIIFATVHSHTLPILGNETMFNNLVWIIDRFLVLAYPSPLTNLGITAEVDAFNRREGILQKVVIPSSQFVTFLISNRYIIDGKLLRNFMSLLDTLFQIGPFHRPLLEFILASPIVIAELSILSFVETIGLFYGTIFHISQSLVEWKKHGHETAQSGKRIIKALFSEAFEDTLEQMMNNKDGYYERDIVDNCHSISQLLGSNVGRQ</sequence>
<proteinExistence type="predicted"/>
<gene>
    <name evidence="1" type="ORF">BLNAU_9102</name>
</gene>
<reference evidence="1 2" key="1">
    <citation type="journal article" date="2022" name="bioRxiv">
        <title>Genomics of Preaxostyla Flagellates Illuminates Evolutionary Transitions and the Path Towards Mitochondrial Loss.</title>
        <authorList>
            <person name="Novak L.V.F."/>
            <person name="Treitli S.C."/>
            <person name="Pyrih J."/>
            <person name="Halakuc P."/>
            <person name="Pipaliya S.V."/>
            <person name="Vacek V."/>
            <person name="Brzon O."/>
            <person name="Soukal P."/>
            <person name="Eme L."/>
            <person name="Dacks J.B."/>
            <person name="Karnkowska A."/>
            <person name="Elias M."/>
            <person name="Hampl V."/>
        </authorList>
    </citation>
    <scope>NUCLEOTIDE SEQUENCE [LARGE SCALE GENOMIC DNA]</scope>
    <source>
        <strain evidence="1">NAU3</strain>
        <tissue evidence="1">Gut</tissue>
    </source>
</reference>